<reference evidence="1 2" key="1">
    <citation type="submission" date="2024-05" db="EMBL/GenBank/DDBJ databases">
        <title>Burkholderia sp. Nov. a novel bacteria isolated from rhizosphere soil of Camellia sinensis.</title>
        <authorList>
            <person name="Dong Y."/>
        </authorList>
    </citation>
    <scope>NUCLEOTIDE SEQUENCE [LARGE SCALE GENOMIC DNA]</scope>
    <source>
        <strain evidence="1 2">GS2Y</strain>
    </source>
</reference>
<comment type="caution">
    <text evidence="1">The sequence shown here is derived from an EMBL/GenBank/DDBJ whole genome shotgun (WGS) entry which is preliminary data.</text>
</comment>
<accession>A0ABU9WJ72</accession>
<gene>
    <name evidence="1" type="ORF">VOI36_19615</name>
</gene>
<protein>
    <submittedName>
        <fullName evidence="1">Iron ABC transporter substrate-binding protein</fullName>
    </submittedName>
</protein>
<organism evidence="1 2">
    <name type="scientific">Burkholderia theae</name>
    <dbReference type="NCBI Taxonomy" id="3143496"/>
    <lineage>
        <taxon>Bacteria</taxon>
        <taxon>Pseudomonadati</taxon>
        <taxon>Pseudomonadota</taxon>
        <taxon>Betaproteobacteria</taxon>
        <taxon>Burkholderiales</taxon>
        <taxon>Burkholderiaceae</taxon>
        <taxon>Burkholderia</taxon>
    </lineage>
</organism>
<sequence>LWLNLVMSDVGQALFAQGYVRPAVPGTPVAQDVAAKLPNAPQVRPLDVAKAATRKAEVDQLWSQATLGK</sequence>
<evidence type="ECO:0000313" key="1">
    <source>
        <dbReference type="EMBL" id="MEN2472119.1"/>
    </source>
</evidence>
<feature type="non-terminal residue" evidence="1">
    <location>
        <position position="1"/>
    </location>
</feature>
<name>A0ABU9WJ72_9BURK</name>
<dbReference type="EMBL" id="JBCPYA010000008">
    <property type="protein sequence ID" value="MEN2472119.1"/>
    <property type="molecule type" value="Genomic_DNA"/>
</dbReference>
<dbReference type="Proteomes" id="UP001466933">
    <property type="component" value="Unassembled WGS sequence"/>
</dbReference>
<evidence type="ECO:0000313" key="2">
    <source>
        <dbReference type="Proteomes" id="UP001466933"/>
    </source>
</evidence>
<keyword evidence="2" id="KW-1185">Reference proteome</keyword>
<proteinExistence type="predicted"/>